<evidence type="ECO:0000256" key="20">
    <source>
        <dbReference type="ARBA" id="ARBA00023329"/>
    </source>
</evidence>
<keyword evidence="23" id="KW-0106">Calcium</keyword>
<dbReference type="Gene3D" id="2.60.120.310">
    <property type="entry name" value="Copper type II, ascorbate-dependent monooxygenase, N-terminal domain"/>
    <property type="match status" value="1"/>
</dbReference>
<dbReference type="InterPro" id="IPR000323">
    <property type="entry name" value="Cu2_ascorb_mOase_N"/>
</dbReference>
<dbReference type="PROSITE" id="PS00084">
    <property type="entry name" value="CU2_MONOOXYGENASE_1"/>
    <property type="match status" value="1"/>
</dbReference>
<dbReference type="PROSITE" id="PS51125">
    <property type="entry name" value="NHL"/>
    <property type="match status" value="2"/>
</dbReference>
<dbReference type="Pfam" id="PF03712">
    <property type="entry name" value="Cu2_monoox_C"/>
    <property type="match status" value="1"/>
</dbReference>
<keyword evidence="19" id="KW-0511">Multifunctional enzyme</keyword>
<dbReference type="GO" id="GO:0005576">
    <property type="term" value="C:extracellular region"/>
    <property type="evidence" value="ECO:0007669"/>
    <property type="project" value="TreeGrafter"/>
</dbReference>
<evidence type="ECO:0000256" key="8">
    <source>
        <dbReference type="ARBA" id="ARBA00022729"/>
    </source>
</evidence>
<evidence type="ECO:0000256" key="2">
    <source>
        <dbReference type="ARBA" id="ARBA00001947"/>
    </source>
</evidence>
<evidence type="ECO:0000256" key="6">
    <source>
        <dbReference type="ARBA" id="ARBA00022692"/>
    </source>
</evidence>
<keyword evidence="17" id="KW-0325">Glycoprotein</keyword>
<comment type="similarity">
    <text evidence="4">In the C-terminal section; belongs to the peptidyl-alpha-hydroxyglycine alpha-amidating lyase family.</text>
</comment>
<dbReference type="GO" id="GO:0031410">
    <property type="term" value="C:cytoplasmic vesicle"/>
    <property type="evidence" value="ECO:0007669"/>
    <property type="project" value="UniProtKB-SubCell"/>
</dbReference>
<dbReference type="Pfam" id="PF01082">
    <property type="entry name" value="Cu2_monooxygen"/>
    <property type="match status" value="1"/>
</dbReference>
<feature type="binding site" evidence="23">
    <location>
        <position position="143"/>
    </location>
    <ligand>
        <name>Cu(2+)</name>
        <dbReference type="ChEBI" id="CHEBI:29036"/>
        <label>1</label>
        <note>catalytic</note>
    </ligand>
</feature>
<keyword evidence="14" id="KW-0503">Monooxygenase</keyword>
<evidence type="ECO:0000256" key="5">
    <source>
        <dbReference type="ARBA" id="ARBA00010263"/>
    </source>
</evidence>
<keyword evidence="13 23" id="KW-0186">Copper</keyword>
<feature type="binding site" evidence="23">
    <location>
        <position position="211"/>
    </location>
    <ligand>
        <name>Cu(2+)</name>
        <dbReference type="ChEBI" id="CHEBI:29036"/>
        <label>1</label>
        <note>catalytic</note>
    </ligand>
</feature>
<dbReference type="GO" id="GO:0012505">
    <property type="term" value="C:endomembrane system"/>
    <property type="evidence" value="ECO:0007669"/>
    <property type="project" value="UniProtKB-SubCell"/>
</dbReference>
<feature type="domain" description="Copper type II ascorbate-dependent monooxygenase N-terminal" evidence="27">
    <location>
        <begin position="54"/>
        <end position="147"/>
    </location>
</feature>
<feature type="binding site" evidence="23">
    <location>
        <position position="283"/>
    </location>
    <ligand>
        <name>Cu(2+)</name>
        <dbReference type="ChEBI" id="CHEBI:29036"/>
        <label>1</label>
        <note>catalytic</note>
    </ligand>
</feature>
<dbReference type="PRINTS" id="PR00790">
    <property type="entry name" value="PAMONOXGNASE"/>
</dbReference>
<evidence type="ECO:0000256" key="25">
    <source>
        <dbReference type="PROSITE-ProRule" id="PRU00504"/>
    </source>
</evidence>
<dbReference type="GO" id="GO:0006518">
    <property type="term" value="P:peptide metabolic process"/>
    <property type="evidence" value="ECO:0007669"/>
    <property type="project" value="InterPro"/>
</dbReference>
<reference evidence="30" key="1">
    <citation type="submission" date="2017-02" db="UniProtKB">
        <authorList>
            <consortium name="WormBaseParasite"/>
        </authorList>
    </citation>
    <scope>IDENTIFICATION</scope>
</reference>
<comment type="subcellular location">
    <subcellularLocation>
        <location evidence="3">Cytoplasmic vesicle</location>
    </subcellularLocation>
    <subcellularLocation>
        <location evidence="21">Endomembrane system</location>
        <topology evidence="21">Single-pass membrane protein</topology>
    </subcellularLocation>
</comment>
<feature type="binding site" evidence="23">
    <location>
        <position position="213"/>
    </location>
    <ligand>
        <name>Cu(2+)</name>
        <dbReference type="ChEBI" id="CHEBI:29036"/>
        <label>1</label>
        <note>catalytic</note>
    </ligand>
</feature>
<keyword evidence="9" id="KW-0677">Repeat</keyword>
<dbReference type="STRING" id="174720.A0A0N5C082"/>
<evidence type="ECO:0000256" key="12">
    <source>
        <dbReference type="ARBA" id="ARBA00023002"/>
    </source>
</evidence>
<dbReference type="GO" id="GO:0004598">
    <property type="term" value="F:peptidylamidoglycolate lyase activity"/>
    <property type="evidence" value="ECO:0007669"/>
    <property type="project" value="UniProtKB-EC"/>
</dbReference>
<dbReference type="Pfam" id="PF01436">
    <property type="entry name" value="NHL"/>
    <property type="match status" value="2"/>
</dbReference>
<feature type="repeat" description="NHL" evidence="25">
    <location>
        <begin position="472"/>
        <end position="512"/>
    </location>
</feature>
<evidence type="ECO:0000256" key="19">
    <source>
        <dbReference type="ARBA" id="ARBA00023268"/>
    </source>
</evidence>
<evidence type="ECO:0000256" key="1">
    <source>
        <dbReference type="ARBA" id="ARBA00000686"/>
    </source>
</evidence>
<dbReference type="GO" id="GO:0005507">
    <property type="term" value="F:copper ion binding"/>
    <property type="evidence" value="ECO:0007669"/>
    <property type="project" value="InterPro"/>
</dbReference>
<comment type="cofactor">
    <cofactor evidence="23">
        <name>Cu(2+)</name>
        <dbReference type="ChEBI" id="CHEBI:29036"/>
    </cofactor>
    <text evidence="23">Binds 2 Cu(2+) ions per subunit.</text>
</comment>
<keyword evidence="8" id="KW-0732">Signal</keyword>
<evidence type="ECO:0000256" key="9">
    <source>
        <dbReference type="ARBA" id="ARBA00022737"/>
    </source>
</evidence>
<comment type="similarity">
    <text evidence="5">In the N-terminal section; belongs to the copper type II ascorbate-dependent monooxygenase family.</text>
</comment>
<dbReference type="SUPFAM" id="SSF63825">
    <property type="entry name" value="YWTD domain"/>
    <property type="match status" value="1"/>
</dbReference>
<dbReference type="Proteomes" id="UP000046392">
    <property type="component" value="Unplaced"/>
</dbReference>
<dbReference type="Gene3D" id="2.60.120.230">
    <property type="match status" value="1"/>
</dbReference>
<keyword evidence="20" id="KW-0968">Cytoplasmic vesicle</keyword>
<evidence type="ECO:0000256" key="15">
    <source>
        <dbReference type="ARBA" id="ARBA00023136"/>
    </source>
</evidence>
<proteinExistence type="inferred from homology"/>
<evidence type="ECO:0000256" key="7">
    <source>
        <dbReference type="ARBA" id="ARBA00022723"/>
    </source>
</evidence>
<feature type="binding site" evidence="23">
    <location>
        <position position="700"/>
    </location>
    <ligand>
        <name>Ca(2+)</name>
        <dbReference type="ChEBI" id="CHEBI:29108"/>
        <note>structural</note>
    </ligand>
</feature>
<keyword evidence="11 26" id="KW-1133">Transmembrane helix</keyword>
<dbReference type="PANTHER" id="PTHR10680">
    <property type="entry name" value="PEPTIDYL-GLYCINE ALPHA-AMIDATING MONOOXYGENASE"/>
    <property type="match status" value="1"/>
</dbReference>
<dbReference type="InterPro" id="IPR036939">
    <property type="entry name" value="Cu2_ascorb_mOase_N_sf"/>
</dbReference>
<feature type="disulfide bond" evidence="24">
    <location>
        <begin position="262"/>
        <end position="284"/>
    </location>
</feature>
<dbReference type="InterPro" id="IPR014783">
    <property type="entry name" value="Cu2_ascorb_mOase_CS-2"/>
</dbReference>
<feature type="binding site" evidence="23">
    <location>
        <position position="78"/>
    </location>
    <ligand>
        <name>Cu(2+)</name>
        <dbReference type="ChEBI" id="CHEBI:29036"/>
        <label>1</label>
        <note>catalytic</note>
    </ligand>
</feature>
<sequence length="757" mass="85636">MGLCKNRLLINILFLFLTISTIYGIAVKKVIDEVTQFPIQIQGYSPDIADDYVAFAVQAPTGYITKFEPLAKAERVHHMILFGCASIPIQSSFWKGHSTCGLGKSSIIYAWARNAPSLDLPKDVAFAIGEVSTGVNYLVLQIHYADPFQGNVKDYSGLMLHVTQKTPQYLADVYLFAGGIPIPPRTPQFQENMSCVYTGKTPLHPFAFRVHTHKMGRVVSGYFKHNKEWTQIGKRNPQWPQLFQKINKDIEINNGDLLAATCRFDSSNEESQVNIGHTGNDEMCNFYMMYYRDIDEEDPFPLGSGCSRQDRYDEILKEYPKDGMDLLPPNPQLEAIAAQSKVKFGVIEKAKVSFIDGYQLGQISGLAFTNQKNLAVFHRGSKVWDEYTFNYDNTLTEKTPIPEPTIYVLSTYTSEFKVLRALGENMFYMPHGIFIDESNYFYVTDVGSHQVHKMKIENNKLKIIFSIGEKFVPGSDREHLCKPSAVAVSKKDGSIYIADGYCNSRVLKFSKDGKFLKQFGVEGKNSRESYASLGSFNLPHDISIDDANDVLYVSDRENGRVQVFNTEGEPIYDIKDDSLFNNVYSAHYCQDHGLILIPGIKTYETNNVYAYVVPNNSTRIQYGFAPMNDVFRRTHIIRAQGDFVYVGEIARKQGRLWKFEIESDHLLKTTTISSEEITEYPTTEISSITETVPKSSFSVLIIALISFGIVIAGFFGYKTLKVRQRDSTTGMNFFDRQSFQPLKTTDDMSDSDDEIGD</sequence>
<evidence type="ECO:0000259" key="27">
    <source>
        <dbReference type="Pfam" id="PF01082"/>
    </source>
</evidence>
<keyword evidence="16 24" id="KW-1015">Disulfide bond</keyword>
<dbReference type="AlphaFoldDB" id="A0A0N5C082"/>
<protein>
    <submittedName>
        <fullName evidence="30">Peptidylglycine monooxygenase</fullName>
    </submittedName>
</protein>
<dbReference type="InterPro" id="IPR020611">
    <property type="entry name" value="Cu2_ascorb_mOase_CS-1"/>
</dbReference>
<dbReference type="InterPro" id="IPR000720">
    <property type="entry name" value="PHM/PAL"/>
</dbReference>
<keyword evidence="7 23" id="KW-0479">Metal-binding</keyword>
<dbReference type="SUPFAM" id="SSF49742">
    <property type="entry name" value="PHM/PNGase F"/>
    <property type="match status" value="2"/>
</dbReference>
<evidence type="ECO:0000256" key="4">
    <source>
        <dbReference type="ARBA" id="ARBA00006026"/>
    </source>
</evidence>
<keyword evidence="10" id="KW-0862">Zinc</keyword>
<evidence type="ECO:0000313" key="30">
    <source>
        <dbReference type="WBParaSite" id="SPAL_0001141400.1"/>
    </source>
</evidence>
<feature type="binding site" evidence="23">
    <location>
        <position position="77"/>
    </location>
    <ligand>
        <name>Cu(2+)</name>
        <dbReference type="ChEBI" id="CHEBI:29036"/>
        <label>1</label>
        <note>catalytic</note>
    </ligand>
</feature>
<keyword evidence="18" id="KW-0456">Lyase</keyword>
<evidence type="ECO:0000256" key="24">
    <source>
        <dbReference type="PIRSR" id="PIRSR600720-3"/>
    </source>
</evidence>
<dbReference type="Gene3D" id="2.120.10.30">
    <property type="entry name" value="TolB, C-terminal domain"/>
    <property type="match status" value="1"/>
</dbReference>
<evidence type="ECO:0000313" key="29">
    <source>
        <dbReference type="Proteomes" id="UP000046392"/>
    </source>
</evidence>
<evidence type="ECO:0000259" key="28">
    <source>
        <dbReference type="Pfam" id="PF03712"/>
    </source>
</evidence>
<comment type="catalytic activity">
    <reaction evidence="1">
        <text>a [peptide]-C-terminal (2S)-2-hydroxyglycine = a [peptide]-C-terminal amide + glyoxylate</text>
        <dbReference type="Rhea" id="RHEA:20924"/>
        <dbReference type="Rhea" id="RHEA-COMP:13485"/>
        <dbReference type="Rhea" id="RHEA-COMP:15321"/>
        <dbReference type="ChEBI" id="CHEBI:36655"/>
        <dbReference type="ChEBI" id="CHEBI:137001"/>
        <dbReference type="ChEBI" id="CHEBI:142768"/>
        <dbReference type="EC" id="4.3.2.5"/>
    </reaction>
</comment>
<evidence type="ECO:0000256" key="21">
    <source>
        <dbReference type="ARBA" id="ARBA00037847"/>
    </source>
</evidence>
<evidence type="ECO:0000256" key="17">
    <source>
        <dbReference type="ARBA" id="ARBA00023180"/>
    </source>
</evidence>
<evidence type="ECO:0000256" key="22">
    <source>
        <dbReference type="ARBA" id="ARBA00048431"/>
    </source>
</evidence>
<evidence type="ECO:0000256" key="18">
    <source>
        <dbReference type="ARBA" id="ARBA00023239"/>
    </source>
</evidence>
<organism evidence="29 30">
    <name type="scientific">Strongyloides papillosus</name>
    <name type="common">Intestinal threadworm</name>
    <dbReference type="NCBI Taxonomy" id="174720"/>
    <lineage>
        <taxon>Eukaryota</taxon>
        <taxon>Metazoa</taxon>
        <taxon>Ecdysozoa</taxon>
        <taxon>Nematoda</taxon>
        <taxon>Chromadorea</taxon>
        <taxon>Rhabditida</taxon>
        <taxon>Tylenchina</taxon>
        <taxon>Panagrolaimomorpha</taxon>
        <taxon>Strongyloidoidea</taxon>
        <taxon>Strongyloididae</taxon>
        <taxon>Strongyloides</taxon>
    </lineage>
</organism>
<dbReference type="InterPro" id="IPR014784">
    <property type="entry name" value="Cu2_ascorb_mOase-like_C"/>
</dbReference>
<evidence type="ECO:0000256" key="3">
    <source>
        <dbReference type="ARBA" id="ARBA00004541"/>
    </source>
</evidence>
<comment type="cofactor">
    <cofactor evidence="2">
        <name>Zn(2+)</name>
        <dbReference type="ChEBI" id="CHEBI:29105"/>
    </cofactor>
</comment>
<dbReference type="InterPro" id="IPR008977">
    <property type="entry name" value="PHM/PNGase_F_dom_sf"/>
</dbReference>
<dbReference type="CDD" id="cd14958">
    <property type="entry name" value="NHL_PAL_like"/>
    <property type="match status" value="1"/>
</dbReference>
<dbReference type="InterPro" id="IPR011042">
    <property type="entry name" value="6-blade_b-propeller_TolB-like"/>
</dbReference>
<comment type="catalytic activity">
    <reaction evidence="22">
        <text>a [peptide]-C-terminal glycine + 2 L-ascorbate + O2 = a [peptide]-C-terminal (2S)-2-hydroxyglycine + 2 monodehydro-L-ascorbate radical + H2O</text>
        <dbReference type="Rhea" id="RHEA:21452"/>
        <dbReference type="Rhea" id="RHEA-COMP:13486"/>
        <dbReference type="Rhea" id="RHEA-COMP:15321"/>
        <dbReference type="ChEBI" id="CHEBI:15377"/>
        <dbReference type="ChEBI" id="CHEBI:15379"/>
        <dbReference type="ChEBI" id="CHEBI:38290"/>
        <dbReference type="ChEBI" id="CHEBI:59513"/>
        <dbReference type="ChEBI" id="CHEBI:137000"/>
        <dbReference type="ChEBI" id="CHEBI:142768"/>
        <dbReference type="EC" id="1.14.17.3"/>
    </reaction>
</comment>
<feature type="transmembrane region" description="Helical" evidence="26">
    <location>
        <begin position="697"/>
        <end position="717"/>
    </location>
</feature>
<keyword evidence="15 26" id="KW-0472">Membrane</keyword>
<evidence type="ECO:0000256" key="10">
    <source>
        <dbReference type="ARBA" id="ARBA00022833"/>
    </source>
</evidence>
<dbReference type="PROSITE" id="PS00085">
    <property type="entry name" value="CU2_MONOOXYGENASE_2"/>
    <property type="match status" value="1"/>
</dbReference>
<feature type="domain" description="Copper type II ascorbate-dependent monooxygenase C-terminal" evidence="28">
    <location>
        <begin position="179"/>
        <end position="296"/>
    </location>
</feature>
<evidence type="ECO:0000256" key="16">
    <source>
        <dbReference type="ARBA" id="ARBA00023157"/>
    </source>
</evidence>
<dbReference type="InterPro" id="IPR024548">
    <property type="entry name" value="Cu2_monoox_C"/>
</dbReference>
<keyword evidence="6 26" id="KW-0812">Transmembrane</keyword>
<dbReference type="WBParaSite" id="SPAL_0001141400.1">
    <property type="protein sequence ID" value="SPAL_0001141400.1"/>
    <property type="gene ID" value="SPAL_0001141400"/>
</dbReference>
<name>A0A0N5C082_STREA</name>
<accession>A0A0N5C082</accession>
<evidence type="ECO:0000256" key="23">
    <source>
        <dbReference type="PIRSR" id="PIRSR600720-2"/>
    </source>
</evidence>
<keyword evidence="29" id="KW-1185">Reference proteome</keyword>
<keyword evidence="12" id="KW-0560">Oxidoreductase</keyword>
<feature type="repeat" description="NHL" evidence="25">
    <location>
        <begin position="534"/>
        <end position="567"/>
    </location>
</feature>
<dbReference type="PANTHER" id="PTHR10680:SF14">
    <property type="entry name" value="PEPTIDYL-GLYCINE ALPHA-AMIDATING MONOOXYGENASE"/>
    <property type="match status" value="1"/>
</dbReference>
<dbReference type="GO" id="GO:0004504">
    <property type="term" value="F:peptidylglycine monooxygenase activity"/>
    <property type="evidence" value="ECO:0007669"/>
    <property type="project" value="UniProtKB-EC"/>
</dbReference>
<dbReference type="InterPro" id="IPR001258">
    <property type="entry name" value="NHL_repeat"/>
</dbReference>
<evidence type="ECO:0000256" key="13">
    <source>
        <dbReference type="ARBA" id="ARBA00023008"/>
    </source>
</evidence>
<evidence type="ECO:0000256" key="11">
    <source>
        <dbReference type="ARBA" id="ARBA00022989"/>
    </source>
</evidence>
<evidence type="ECO:0000256" key="14">
    <source>
        <dbReference type="ARBA" id="ARBA00023033"/>
    </source>
</evidence>
<evidence type="ECO:0000256" key="26">
    <source>
        <dbReference type="SAM" id="Phobius"/>
    </source>
</evidence>
<dbReference type="GO" id="GO:0016020">
    <property type="term" value="C:membrane"/>
    <property type="evidence" value="ECO:0007669"/>
    <property type="project" value="InterPro"/>
</dbReference>